<organism evidence="1 2">
    <name type="scientific">Yersinia pseudotuberculosis</name>
    <dbReference type="NCBI Taxonomy" id="633"/>
    <lineage>
        <taxon>Bacteria</taxon>
        <taxon>Pseudomonadati</taxon>
        <taxon>Pseudomonadota</taxon>
        <taxon>Gammaproteobacteria</taxon>
        <taxon>Enterobacterales</taxon>
        <taxon>Yersiniaceae</taxon>
        <taxon>Yersinia</taxon>
    </lineage>
</organism>
<sequence length="85" mass="9385">MTYFDSMLDKADDSVEQLFQGFSLLMAQLRRKIDDDIPALTEPLLGHLLPIVNWTLPLMAVGELIPEMAAQVRDVTILAGTTPDG</sequence>
<proteinExistence type="predicted"/>
<accession>A0A380Q7D9</accession>
<dbReference type="InterPro" id="IPR010272">
    <property type="entry name" value="T6SS_TssF"/>
</dbReference>
<protein>
    <submittedName>
        <fullName evidence="1">Type VI secretion protein</fullName>
    </submittedName>
</protein>
<name>A0A380Q7D9_YERPU</name>
<dbReference type="AlphaFoldDB" id="A0A380Q7D9"/>
<evidence type="ECO:0000313" key="1">
    <source>
        <dbReference type="EMBL" id="SUP81790.1"/>
    </source>
</evidence>
<dbReference type="RefSeq" id="WP_230675275.1">
    <property type="nucleotide sequence ID" value="NZ_CPWG01000005.1"/>
</dbReference>
<dbReference type="EMBL" id="UHJC01000001">
    <property type="protein sequence ID" value="SUP81790.1"/>
    <property type="molecule type" value="Genomic_DNA"/>
</dbReference>
<reference evidence="1 2" key="1">
    <citation type="submission" date="2018-06" db="EMBL/GenBank/DDBJ databases">
        <authorList>
            <consortium name="Pathogen Informatics"/>
            <person name="Doyle S."/>
        </authorList>
    </citation>
    <scope>NUCLEOTIDE SEQUENCE [LARGE SCALE GENOMIC DNA]</scope>
    <source>
        <strain evidence="1 2">NCTC8580</strain>
    </source>
</reference>
<evidence type="ECO:0000313" key="2">
    <source>
        <dbReference type="Proteomes" id="UP000255087"/>
    </source>
</evidence>
<dbReference type="Proteomes" id="UP000255087">
    <property type="component" value="Unassembled WGS sequence"/>
</dbReference>
<dbReference type="Pfam" id="PF05947">
    <property type="entry name" value="T6SS_TssF"/>
    <property type="match status" value="1"/>
</dbReference>
<gene>
    <name evidence="1" type="ORF">NCTC8580_01777</name>
</gene>